<dbReference type="RefSeq" id="WP_344174614.1">
    <property type="nucleotide sequence ID" value="NZ_BAAARY010000043.1"/>
</dbReference>
<protein>
    <recommendedName>
        <fullName evidence="2">histidine kinase</fullName>
        <ecNumber evidence="2">2.7.13.3</ecNumber>
    </recommendedName>
</protein>
<dbReference type="EMBL" id="BAAARY010000043">
    <property type="protein sequence ID" value="GAA2533004.1"/>
    <property type="molecule type" value="Genomic_DNA"/>
</dbReference>
<keyword evidence="9" id="KW-1133">Transmembrane helix</keyword>
<feature type="domain" description="Histidine kinase/HSP90-like ATPase" evidence="10">
    <location>
        <begin position="303"/>
        <end position="393"/>
    </location>
</feature>
<dbReference type="InterPro" id="IPR003594">
    <property type="entry name" value="HATPase_dom"/>
</dbReference>
<keyword evidence="8" id="KW-0902">Two-component regulatory system</keyword>
<keyword evidence="9" id="KW-0472">Membrane</keyword>
<keyword evidence="6 13" id="KW-0418">Kinase</keyword>
<dbReference type="Proteomes" id="UP001499978">
    <property type="component" value="Unassembled WGS sequence"/>
</dbReference>
<feature type="domain" description="DUF7134" evidence="12">
    <location>
        <begin position="6"/>
        <end position="176"/>
    </location>
</feature>
<evidence type="ECO:0000256" key="1">
    <source>
        <dbReference type="ARBA" id="ARBA00000085"/>
    </source>
</evidence>
<dbReference type="InterPro" id="IPR011712">
    <property type="entry name" value="Sig_transdc_His_kin_sub3_dim/P"/>
</dbReference>
<comment type="catalytic activity">
    <reaction evidence="1">
        <text>ATP + protein L-histidine = ADP + protein N-phospho-L-histidine.</text>
        <dbReference type="EC" id="2.7.13.3"/>
    </reaction>
</comment>
<dbReference type="GO" id="GO:0016301">
    <property type="term" value="F:kinase activity"/>
    <property type="evidence" value="ECO:0007669"/>
    <property type="project" value="UniProtKB-KW"/>
</dbReference>
<keyword evidence="14" id="KW-1185">Reference proteome</keyword>
<accession>A0ABP6B216</accession>
<evidence type="ECO:0000256" key="8">
    <source>
        <dbReference type="ARBA" id="ARBA00023012"/>
    </source>
</evidence>
<evidence type="ECO:0000256" key="5">
    <source>
        <dbReference type="ARBA" id="ARBA00022741"/>
    </source>
</evidence>
<dbReference type="Pfam" id="PF23539">
    <property type="entry name" value="DUF7134"/>
    <property type="match status" value="1"/>
</dbReference>
<evidence type="ECO:0000256" key="3">
    <source>
        <dbReference type="ARBA" id="ARBA00022553"/>
    </source>
</evidence>
<comment type="caution">
    <text evidence="13">The sequence shown here is derived from an EMBL/GenBank/DDBJ whole genome shotgun (WGS) entry which is preliminary data.</text>
</comment>
<dbReference type="CDD" id="cd16917">
    <property type="entry name" value="HATPase_UhpB-NarQ-NarX-like"/>
    <property type="match status" value="1"/>
</dbReference>
<dbReference type="Pfam" id="PF07730">
    <property type="entry name" value="HisKA_3"/>
    <property type="match status" value="1"/>
</dbReference>
<dbReference type="PANTHER" id="PTHR24421">
    <property type="entry name" value="NITRATE/NITRITE SENSOR PROTEIN NARX-RELATED"/>
    <property type="match status" value="1"/>
</dbReference>
<feature type="transmembrane region" description="Helical" evidence="9">
    <location>
        <begin position="151"/>
        <end position="172"/>
    </location>
</feature>
<evidence type="ECO:0000256" key="2">
    <source>
        <dbReference type="ARBA" id="ARBA00012438"/>
    </source>
</evidence>
<keyword evidence="4" id="KW-0808">Transferase</keyword>
<reference evidence="14" key="1">
    <citation type="journal article" date="2019" name="Int. J. Syst. Evol. Microbiol.">
        <title>The Global Catalogue of Microorganisms (GCM) 10K type strain sequencing project: providing services to taxonomists for standard genome sequencing and annotation.</title>
        <authorList>
            <consortium name="The Broad Institute Genomics Platform"/>
            <consortium name="The Broad Institute Genome Sequencing Center for Infectious Disease"/>
            <person name="Wu L."/>
            <person name="Ma J."/>
        </authorList>
    </citation>
    <scope>NUCLEOTIDE SEQUENCE [LARGE SCALE GENOMIC DNA]</scope>
    <source>
        <strain evidence="14">JCM 3367</strain>
    </source>
</reference>
<gene>
    <name evidence="13" type="ORF">GCM10010201_35640</name>
</gene>
<keyword evidence="3" id="KW-0597">Phosphoprotein</keyword>
<keyword evidence="7" id="KW-0067">ATP-binding</keyword>
<name>A0ABP6B216_9ACTN</name>
<dbReference type="InterPro" id="IPR050482">
    <property type="entry name" value="Sensor_HK_TwoCompSys"/>
</dbReference>
<evidence type="ECO:0000256" key="9">
    <source>
        <dbReference type="SAM" id="Phobius"/>
    </source>
</evidence>
<dbReference type="InterPro" id="IPR055558">
    <property type="entry name" value="DUF7134"/>
</dbReference>
<organism evidence="13 14">
    <name type="scientific">Pilimelia columellifera subsp. columellifera</name>
    <dbReference type="NCBI Taxonomy" id="706583"/>
    <lineage>
        <taxon>Bacteria</taxon>
        <taxon>Bacillati</taxon>
        <taxon>Actinomycetota</taxon>
        <taxon>Actinomycetes</taxon>
        <taxon>Micromonosporales</taxon>
        <taxon>Micromonosporaceae</taxon>
        <taxon>Pilimelia</taxon>
    </lineage>
</organism>
<dbReference type="EC" id="2.7.13.3" evidence="2"/>
<evidence type="ECO:0000256" key="7">
    <source>
        <dbReference type="ARBA" id="ARBA00022840"/>
    </source>
</evidence>
<proteinExistence type="predicted"/>
<keyword evidence="5" id="KW-0547">Nucleotide-binding</keyword>
<feature type="domain" description="Signal transduction histidine kinase subgroup 3 dimerisation and phosphoacceptor" evidence="11">
    <location>
        <begin position="194"/>
        <end position="259"/>
    </location>
</feature>
<evidence type="ECO:0000313" key="13">
    <source>
        <dbReference type="EMBL" id="GAA2533004.1"/>
    </source>
</evidence>
<evidence type="ECO:0000259" key="11">
    <source>
        <dbReference type="Pfam" id="PF07730"/>
    </source>
</evidence>
<dbReference type="InterPro" id="IPR036890">
    <property type="entry name" value="HATPase_C_sf"/>
</dbReference>
<evidence type="ECO:0000259" key="12">
    <source>
        <dbReference type="Pfam" id="PF23539"/>
    </source>
</evidence>
<evidence type="ECO:0000256" key="6">
    <source>
        <dbReference type="ARBA" id="ARBA00022777"/>
    </source>
</evidence>
<feature type="transmembrane region" description="Helical" evidence="9">
    <location>
        <begin position="89"/>
        <end position="107"/>
    </location>
</feature>
<evidence type="ECO:0000259" key="10">
    <source>
        <dbReference type="Pfam" id="PF02518"/>
    </source>
</evidence>
<evidence type="ECO:0000256" key="4">
    <source>
        <dbReference type="ARBA" id="ARBA00022679"/>
    </source>
</evidence>
<evidence type="ECO:0000313" key="14">
    <source>
        <dbReference type="Proteomes" id="UP001499978"/>
    </source>
</evidence>
<feature type="transmembrane region" description="Helical" evidence="9">
    <location>
        <begin position="12"/>
        <end position="32"/>
    </location>
</feature>
<dbReference type="PANTHER" id="PTHR24421:SF10">
    <property type="entry name" value="NITRATE_NITRITE SENSOR PROTEIN NARQ"/>
    <property type="match status" value="1"/>
</dbReference>
<feature type="transmembrane region" description="Helical" evidence="9">
    <location>
        <begin position="114"/>
        <end position="131"/>
    </location>
</feature>
<dbReference type="Gene3D" id="1.20.5.1930">
    <property type="match status" value="1"/>
</dbReference>
<dbReference type="Gene3D" id="3.30.565.10">
    <property type="entry name" value="Histidine kinase-like ATPase, C-terminal domain"/>
    <property type="match status" value="1"/>
</dbReference>
<keyword evidence="9" id="KW-0812">Transmembrane</keyword>
<dbReference type="SUPFAM" id="SSF55874">
    <property type="entry name" value="ATPase domain of HSP90 chaperone/DNA topoisomerase II/histidine kinase"/>
    <property type="match status" value="1"/>
</dbReference>
<sequence>MRSAVRWLGGRPGLIDVVIAGALALTVGYSIVDPPGPASRWPVWSAWLVGVVLAAPVSVRRRWPLPALAAAGTAATLATVLGAVTAGMLLLSFAPTVLVLYLVACTASRVRSSAALMACLITASAAIVFFYRDVLPTLAPALDRSELPPYWPVELGATAAAMGVAWALGLLVRARRDAHAGLARQLAHTAVIEERLRISRELHDLIGHSMSLIAVKATVANHIADARPDEVRAALNTIEHTSRTTLNEIRRILGGLRADADPYHHGPPTGLAGLPELADRMRSTGLHVDLTITADGLPPSGVDTSVYRIVQEALTNVTTHTTATTCRVTVTLTGREVAIEVTDPGPLRPAGKPADGGYGLIGMRERVTLYGGSFHAGPSADGGFRVAAHLPFAPGGAAS</sequence>
<dbReference type="Pfam" id="PF02518">
    <property type="entry name" value="HATPase_c"/>
    <property type="match status" value="1"/>
</dbReference>